<accession>A0ABT4ZGJ1</accession>
<sequence>MKLFATAAVLAATALAACAPTEPAVEVSVTDWSAEDLNAATGMPGEAIIAASKAENRVIVFYRDDAVTEEQVAAAPAQICSNLESDVFSTDGVDPTTPEFADGVKKLTVTCGG</sequence>
<dbReference type="EMBL" id="JAQBIE010000017">
    <property type="protein sequence ID" value="MDB6178483.1"/>
    <property type="molecule type" value="Genomic_DNA"/>
</dbReference>
<dbReference type="Proteomes" id="UP001165641">
    <property type="component" value="Unassembled WGS sequence"/>
</dbReference>
<keyword evidence="1" id="KW-0732">Signal</keyword>
<protein>
    <submittedName>
        <fullName evidence="2">Uncharacterized protein</fullName>
    </submittedName>
</protein>
<name>A0ABT4ZGJ1_9RHOB</name>
<evidence type="ECO:0000313" key="2">
    <source>
        <dbReference type="EMBL" id="MDB6178483.1"/>
    </source>
</evidence>
<comment type="caution">
    <text evidence="2">The sequence shown here is derived from an EMBL/GenBank/DDBJ whole genome shotgun (WGS) entry which is preliminary data.</text>
</comment>
<gene>
    <name evidence="2" type="ORF">PAF17_13350</name>
</gene>
<keyword evidence="3" id="KW-1185">Reference proteome</keyword>
<dbReference type="PROSITE" id="PS51257">
    <property type="entry name" value="PROKAR_LIPOPROTEIN"/>
    <property type="match status" value="1"/>
</dbReference>
<evidence type="ECO:0000313" key="3">
    <source>
        <dbReference type="Proteomes" id="UP001165641"/>
    </source>
</evidence>
<proteinExistence type="predicted"/>
<dbReference type="RefSeq" id="WP_271889601.1">
    <property type="nucleotide sequence ID" value="NZ_JAQBIE010000017.1"/>
</dbReference>
<feature type="chain" id="PRO_5046626018" evidence="1">
    <location>
        <begin position="20"/>
        <end position="113"/>
    </location>
</feature>
<feature type="signal peptide" evidence="1">
    <location>
        <begin position="1"/>
        <end position="19"/>
    </location>
</feature>
<evidence type="ECO:0000256" key="1">
    <source>
        <dbReference type="SAM" id="SignalP"/>
    </source>
</evidence>
<reference evidence="2" key="1">
    <citation type="submission" date="2022-12" db="EMBL/GenBank/DDBJ databases">
        <title>Paracoccus onchidii sp. nov., isolated from a marine invertebrate from the South China Sea.</title>
        <authorList>
            <person name="Xu S."/>
            <person name="Liu Z."/>
            <person name="Xu Y."/>
        </authorList>
    </citation>
    <scope>NUCLEOTIDE SEQUENCE</scope>
    <source>
        <strain evidence="2">Z330</strain>
    </source>
</reference>
<organism evidence="2 3">
    <name type="scientific">Paracoccus onchidii</name>
    <dbReference type="NCBI Taxonomy" id="3017813"/>
    <lineage>
        <taxon>Bacteria</taxon>
        <taxon>Pseudomonadati</taxon>
        <taxon>Pseudomonadota</taxon>
        <taxon>Alphaproteobacteria</taxon>
        <taxon>Rhodobacterales</taxon>
        <taxon>Paracoccaceae</taxon>
        <taxon>Paracoccus</taxon>
    </lineage>
</organism>